<dbReference type="InterPro" id="IPR000748">
    <property type="entry name" value="PsdUridine_synth_RsuA/RluB/E/F"/>
</dbReference>
<dbReference type="InterPro" id="IPR006145">
    <property type="entry name" value="PsdUridine_synth_RsuA/RluA"/>
</dbReference>
<dbReference type="SUPFAM" id="SSF55174">
    <property type="entry name" value="Alpha-L RNA-binding motif"/>
    <property type="match status" value="1"/>
</dbReference>
<dbReference type="AlphaFoldDB" id="A0A953NCD9"/>
<dbReference type="InterPro" id="IPR042092">
    <property type="entry name" value="PsdUridine_s_RsuA/RluB/E/F_cat"/>
</dbReference>
<dbReference type="InterPro" id="IPR050343">
    <property type="entry name" value="RsuA_PseudoU_synthase"/>
</dbReference>
<dbReference type="InterPro" id="IPR020103">
    <property type="entry name" value="PsdUridine_synth_cat_dom_sf"/>
</dbReference>
<evidence type="ECO:0000259" key="5">
    <source>
        <dbReference type="SMART" id="SM00363"/>
    </source>
</evidence>
<evidence type="ECO:0000256" key="2">
    <source>
        <dbReference type="ARBA" id="ARBA00023235"/>
    </source>
</evidence>
<feature type="domain" description="RNA-binding S4" evidence="5">
    <location>
        <begin position="5"/>
        <end position="65"/>
    </location>
</feature>
<comment type="caution">
    <text evidence="6">The sequence shown here is derived from an EMBL/GenBank/DDBJ whole genome shotgun (WGS) entry which is preliminary data.</text>
</comment>
<dbReference type="PROSITE" id="PS01149">
    <property type="entry name" value="PSI_RSU"/>
    <property type="match status" value="1"/>
</dbReference>
<dbReference type="Pfam" id="PF00849">
    <property type="entry name" value="PseudoU_synth_2"/>
    <property type="match status" value="1"/>
</dbReference>
<dbReference type="Proteomes" id="UP000772186">
    <property type="component" value="Unassembled WGS sequence"/>
</dbReference>
<dbReference type="EMBL" id="JAIQBY010000004">
    <property type="protein sequence ID" value="MBZ4195282.1"/>
    <property type="molecule type" value="Genomic_DNA"/>
</dbReference>
<name>A0A953NCD9_9MOLU</name>
<evidence type="ECO:0000256" key="4">
    <source>
        <dbReference type="RuleBase" id="RU003887"/>
    </source>
</evidence>
<dbReference type="InterPro" id="IPR002942">
    <property type="entry name" value="S4_RNA-bd"/>
</dbReference>
<dbReference type="GO" id="GO:0000455">
    <property type="term" value="P:enzyme-directed rRNA pseudouridine synthesis"/>
    <property type="evidence" value="ECO:0007669"/>
    <property type="project" value="UniProtKB-ARBA"/>
</dbReference>
<dbReference type="EC" id="5.4.99.-" evidence="4"/>
<comment type="similarity">
    <text evidence="1 4">Belongs to the pseudouridine synthase RsuA family.</text>
</comment>
<gene>
    <name evidence="6" type="ORF">LAD73_00910</name>
</gene>
<reference evidence="6 7" key="1">
    <citation type="submission" date="2021-09" db="EMBL/GenBank/DDBJ databases">
        <title>WGS of Mycoplasma sp. Zaradi2 strains.</title>
        <authorList>
            <person name="Spergser J."/>
        </authorList>
    </citation>
    <scope>NUCLEOTIDE SEQUENCE [LARGE SCALE GENOMIC DNA]</scope>
    <source>
        <strain evidence="6 7">1331</strain>
    </source>
</reference>
<proteinExistence type="inferred from homology"/>
<dbReference type="NCBIfam" id="TIGR00093">
    <property type="entry name" value="pseudouridine synthase"/>
    <property type="match status" value="1"/>
</dbReference>
<accession>A0A953NCD9</accession>
<dbReference type="Gene3D" id="3.30.70.580">
    <property type="entry name" value="Pseudouridine synthase I, catalytic domain, N-terminal subdomain"/>
    <property type="match status" value="1"/>
</dbReference>
<dbReference type="PANTHER" id="PTHR47683:SF2">
    <property type="entry name" value="RNA-BINDING S4 DOMAIN-CONTAINING PROTEIN"/>
    <property type="match status" value="1"/>
</dbReference>
<protein>
    <recommendedName>
        <fullName evidence="4">Pseudouridine synthase</fullName>
        <ecNumber evidence="4">5.4.99.-</ecNumber>
    </recommendedName>
</protein>
<evidence type="ECO:0000256" key="1">
    <source>
        <dbReference type="ARBA" id="ARBA00008348"/>
    </source>
</evidence>
<dbReference type="Pfam" id="PF01479">
    <property type="entry name" value="S4"/>
    <property type="match status" value="1"/>
</dbReference>
<dbReference type="CDD" id="cd02870">
    <property type="entry name" value="PseudoU_synth_RsuA_like"/>
    <property type="match status" value="1"/>
</dbReference>
<keyword evidence="3" id="KW-0694">RNA-binding</keyword>
<dbReference type="InterPro" id="IPR020094">
    <property type="entry name" value="TruA/RsuA/RluB/E/F_N"/>
</dbReference>
<dbReference type="SUPFAM" id="SSF55120">
    <property type="entry name" value="Pseudouridine synthase"/>
    <property type="match status" value="1"/>
</dbReference>
<evidence type="ECO:0000313" key="6">
    <source>
        <dbReference type="EMBL" id="MBZ4195282.1"/>
    </source>
</evidence>
<evidence type="ECO:0000313" key="7">
    <source>
        <dbReference type="Proteomes" id="UP000772186"/>
    </source>
</evidence>
<dbReference type="GO" id="GO:0003723">
    <property type="term" value="F:RNA binding"/>
    <property type="evidence" value="ECO:0007669"/>
    <property type="project" value="UniProtKB-KW"/>
</dbReference>
<evidence type="ECO:0000256" key="3">
    <source>
        <dbReference type="PROSITE-ProRule" id="PRU00182"/>
    </source>
</evidence>
<organism evidence="6 7">
    <name type="scientific">Mycoplasma tauri</name>
    <dbReference type="NCBI Taxonomy" id="547987"/>
    <lineage>
        <taxon>Bacteria</taxon>
        <taxon>Bacillati</taxon>
        <taxon>Mycoplasmatota</taxon>
        <taxon>Mollicutes</taxon>
        <taxon>Mycoplasmataceae</taxon>
        <taxon>Mycoplasma</taxon>
    </lineage>
</organism>
<dbReference type="CDD" id="cd00165">
    <property type="entry name" value="S4"/>
    <property type="match status" value="1"/>
</dbReference>
<keyword evidence="2 4" id="KW-0413">Isomerase</keyword>
<dbReference type="PANTHER" id="PTHR47683">
    <property type="entry name" value="PSEUDOURIDINE SYNTHASE FAMILY PROTEIN-RELATED"/>
    <property type="match status" value="1"/>
</dbReference>
<dbReference type="RefSeq" id="WP_223644433.1">
    <property type="nucleotide sequence ID" value="NZ_JAIQBY010000004.1"/>
</dbReference>
<dbReference type="PROSITE" id="PS50889">
    <property type="entry name" value="S4"/>
    <property type="match status" value="1"/>
</dbReference>
<keyword evidence="7" id="KW-1185">Reference proteome</keyword>
<dbReference type="InterPro" id="IPR036986">
    <property type="entry name" value="S4_RNA-bd_sf"/>
</dbReference>
<sequence length="246" mass="28268">MKNLIRVQKIIAQSGIASRRAAEQLIIDGKVLINGKKALLGDKASFDDEIKVNNKIIHVSNSKNFIYILLNKPKNTITTVKDPNGRKTVIDLIETKERIVPVGRLDRDTTGALLLTTDYELVNKLTHPRYEIQRTYRVRIDEPLSLRKFKELNSGVIVNGKMSYQIVDQVETKSYLVTLHVGSYHHVKKLFESIGHKVINLKRVSFANLNVEKMQEGSYRALSFKELKDLKSLIKMQELKWEKKQN</sequence>
<dbReference type="Gene3D" id="3.30.70.1560">
    <property type="entry name" value="Alpha-L RNA-binding motif"/>
    <property type="match status" value="1"/>
</dbReference>
<dbReference type="InterPro" id="IPR018496">
    <property type="entry name" value="PsdUridine_synth_RsuA/RluB_CS"/>
</dbReference>
<dbReference type="GO" id="GO:0120159">
    <property type="term" value="F:rRNA pseudouridine synthase activity"/>
    <property type="evidence" value="ECO:0007669"/>
    <property type="project" value="UniProtKB-ARBA"/>
</dbReference>
<dbReference type="Gene3D" id="3.10.290.10">
    <property type="entry name" value="RNA-binding S4 domain"/>
    <property type="match status" value="1"/>
</dbReference>
<dbReference type="SMART" id="SM00363">
    <property type="entry name" value="S4"/>
    <property type="match status" value="1"/>
</dbReference>